<protein>
    <submittedName>
        <fullName evidence="1">Uncharacterized protein</fullName>
    </submittedName>
</protein>
<sequence length="114" mass="12894">MAHKLKVKPVPHIKRDGTVGTKKDYVVRCKRRGTLCCEKKFPTRREAEAYAVQHWDFVNTRKHYISTLENHKQKLMRTYGGEGVKVRIRVSGVPMQFKDSTSPAGKTAALAPAA</sequence>
<dbReference type="Proteomes" id="UP001501095">
    <property type="component" value="Unassembled WGS sequence"/>
</dbReference>
<keyword evidence="2" id="KW-1185">Reference proteome</keyword>
<evidence type="ECO:0000313" key="2">
    <source>
        <dbReference type="Proteomes" id="UP001501095"/>
    </source>
</evidence>
<accession>A0ABN3P1E4</accession>
<reference evidence="1 2" key="1">
    <citation type="journal article" date="2019" name="Int. J. Syst. Evol. Microbiol.">
        <title>The Global Catalogue of Microorganisms (GCM) 10K type strain sequencing project: providing services to taxonomists for standard genome sequencing and annotation.</title>
        <authorList>
            <consortium name="The Broad Institute Genomics Platform"/>
            <consortium name="The Broad Institute Genome Sequencing Center for Infectious Disease"/>
            <person name="Wu L."/>
            <person name="Ma J."/>
        </authorList>
    </citation>
    <scope>NUCLEOTIDE SEQUENCE [LARGE SCALE GENOMIC DNA]</scope>
    <source>
        <strain evidence="1 2">JCM 6924</strain>
    </source>
</reference>
<dbReference type="EMBL" id="BAAATM010000022">
    <property type="protein sequence ID" value="GAA2555197.1"/>
    <property type="molecule type" value="Genomic_DNA"/>
</dbReference>
<gene>
    <name evidence="1" type="ORF">GCM10010423_65500</name>
</gene>
<organism evidence="1 2">
    <name type="scientific">Streptomyces levis</name>
    <dbReference type="NCBI Taxonomy" id="285566"/>
    <lineage>
        <taxon>Bacteria</taxon>
        <taxon>Bacillati</taxon>
        <taxon>Actinomycetota</taxon>
        <taxon>Actinomycetes</taxon>
        <taxon>Kitasatosporales</taxon>
        <taxon>Streptomycetaceae</taxon>
        <taxon>Streptomyces</taxon>
    </lineage>
</organism>
<dbReference type="RefSeq" id="WP_344543066.1">
    <property type="nucleotide sequence ID" value="NZ_BAAATM010000022.1"/>
</dbReference>
<comment type="caution">
    <text evidence="1">The sequence shown here is derived from an EMBL/GenBank/DDBJ whole genome shotgun (WGS) entry which is preliminary data.</text>
</comment>
<name>A0ABN3P1E4_9ACTN</name>
<evidence type="ECO:0000313" key="1">
    <source>
        <dbReference type="EMBL" id="GAA2555197.1"/>
    </source>
</evidence>
<proteinExistence type="predicted"/>